<evidence type="ECO:0000313" key="4">
    <source>
        <dbReference type="Proteomes" id="UP000053097"/>
    </source>
</evidence>
<dbReference type="PANTHER" id="PTHR47331:SF6">
    <property type="entry name" value="DOUBLECORTIN DOMAIN-CONTAINING PROTEIN"/>
    <property type="match status" value="1"/>
</dbReference>
<accession>A0A026WGP5</accession>
<sequence>RFSSWPKLLRVTAYIFRFIARCRKHKRDRLCRGDGIALASAECSAARTFWIRRLQTVLFASELSLLQLNRDLPTKSAILSLRPFVDSDGIIRVGGRLTRAPIPFNARHPILLASHPLVNLIVDNAHKRGLHSGLQLTLSILRQEFWILRARSVARSILFKCVACTRERAAVPSQLMGSLPAVRVSAPTRCFQHCGLDYAGSILVRSSPGRGFSSRKGYVALFVCLATRAIHVELVSGVKSVKHHLRRVVGNQTLTFEELTTLLYNVEACLNSRPIAPLSDSFDEVECLTPGHFLIGAPITIHPEPSLLALNEDRLSRWQRVRQLTERFWKLWAADYVTTLQQRQKWRKSTPSLKPGQMVLLRNPLLPPCKWELGRVIRCHPGEDGLVRVVTVKTATSEFKRPLGKLCLLPVECET</sequence>
<dbReference type="Pfam" id="PF18701">
    <property type="entry name" value="DUF5641"/>
    <property type="match status" value="1"/>
</dbReference>
<dbReference type="Gene3D" id="3.30.420.10">
    <property type="entry name" value="Ribonuclease H-like superfamily/Ribonuclease H"/>
    <property type="match status" value="1"/>
</dbReference>
<dbReference type="InterPro" id="IPR040676">
    <property type="entry name" value="DUF5641"/>
</dbReference>
<name>A0A026WGP5_OOCBI</name>
<dbReference type="Pfam" id="PF17921">
    <property type="entry name" value="Integrase_H2C2"/>
    <property type="match status" value="1"/>
</dbReference>
<dbReference type="EMBL" id="KK107237">
    <property type="protein sequence ID" value="EZA54866.1"/>
    <property type="molecule type" value="Genomic_DNA"/>
</dbReference>
<dbReference type="InterPro" id="IPR036397">
    <property type="entry name" value="RNaseH_sf"/>
</dbReference>
<dbReference type="AlphaFoldDB" id="A0A026WGP5"/>
<evidence type="ECO:0000259" key="1">
    <source>
        <dbReference type="Pfam" id="PF17921"/>
    </source>
</evidence>
<evidence type="ECO:0000259" key="2">
    <source>
        <dbReference type="Pfam" id="PF18701"/>
    </source>
</evidence>
<dbReference type="PANTHER" id="PTHR47331">
    <property type="entry name" value="PHD-TYPE DOMAIN-CONTAINING PROTEIN"/>
    <property type="match status" value="1"/>
</dbReference>
<proteinExistence type="predicted"/>
<keyword evidence="4" id="KW-1185">Reference proteome</keyword>
<protein>
    <recommendedName>
        <fullName evidence="5">DUF5641 domain-containing protein</fullName>
    </recommendedName>
</protein>
<feature type="domain" description="Integrase zinc-binding" evidence="1">
    <location>
        <begin position="116"/>
        <end position="168"/>
    </location>
</feature>
<organism evidence="3 4">
    <name type="scientific">Ooceraea biroi</name>
    <name type="common">Clonal raider ant</name>
    <name type="synonym">Cerapachys biroi</name>
    <dbReference type="NCBI Taxonomy" id="2015173"/>
    <lineage>
        <taxon>Eukaryota</taxon>
        <taxon>Metazoa</taxon>
        <taxon>Ecdysozoa</taxon>
        <taxon>Arthropoda</taxon>
        <taxon>Hexapoda</taxon>
        <taxon>Insecta</taxon>
        <taxon>Pterygota</taxon>
        <taxon>Neoptera</taxon>
        <taxon>Endopterygota</taxon>
        <taxon>Hymenoptera</taxon>
        <taxon>Apocrita</taxon>
        <taxon>Aculeata</taxon>
        <taxon>Formicoidea</taxon>
        <taxon>Formicidae</taxon>
        <taxon>Dorylinae</taxon>
        <taxon>Ooceraea</taxon>
    </lineage>
</organism>
<dbReference type="STRING" id="2015173.A0A026WGP5"/>
<dbReference type="OMA" id="CISCHRF"/>
<dbReference type="Proteomes" id="UP000053097">
    <property type="component" value="Unassembled WGS sequence"/>
</dbReference>
<gene>
    <name evidence="3" type="ORF">X777_05498</name>
</gene>
<evidence type="ECO:0008006" key="5">
    <source>
        <dbReference type="Google" id="ProtNLM"/>
    </source>
</evidence>
<dbReference type="GO" id="GO:0003676">
    <property type="term" value="F:nucleic acid binding"/>
    <property type="evidence" value="ECO:0007669"/>
    <property type="project" value="InterPro"/>
</dbReference>
<dbReference type="InterPro" id="IPR041588">
    <property type="entry name" value="Integrase_H2C2"/>
</dbReference>
<reference evidence="3 4" key="1">
    <citation type="journal article" date="2014" name="Curr. Biol.">
        <title>The genome of the clonal raider ant Cerapachys biroi.</title>
        <authorList>
            <person name="Oxley P.R."/>
            <person name="Ji L."/>
            <person name="Fetter-Pruneda I."/>
            <person name="McKenzie S.K."/>
            <person name="Li C."/>
            <person name="Hu H."/>
            <person name="Zhang G."/>
            <person name="Kronauer D.J."/>
        </authorList>
    </citation>
    <scope>NUCLEOTIDE SEQUENCE [LARGE SCALE GENOMIC DNA]</scope>
</reference>
<feature type="domain" description="DUF5641" evidence="2">
    <location>
        <begin position="316"/>
        <end position="409"/>
    </location>
</feature>
<evidence type="ECO:0000313" key="3">
    <source>
        <dbReference type="EMBL" id="EZA54866.1"/>
    </source>
</evidence>
<dbReference type="OrthoDB" id="7548183at2759"/>
<feature type="non-terminal residue" evidence="3">
    <location>
        <position position="1"/>
    </location>
</feature>